<evidence type="ECO:0000313" key="2">
    <source>
        <dbReference type="EMBL" id="KAA0198929.1"/>
    </source>
</evidence>
<feature type="compositionally biased region" description="Low complexity" evidence="1">
    <location>
        <begin position="334"/>
        <end position="347"/>
    </location>
</feature>
<dbReference type="EMBL" id="LUCM01001421">
    <property type="protein sequence ID" value="KAA0198929.1"/>
    <property type="molecule type" value="Genomic_DNA"/>
</dbReference>
<name>A0A8E0VNP1_9TREM</name>
<feature type="compositionally biased region" description="Polar residues" evidence="1">
    <location>
        <begin position="229"/>
        <end position="239"/>
    </location>
</feature>
<protein>
    <submittedName>
        <fullName evidence="2">Uncharacterized protein</fullName>
    </submittedName>
</protein>
<feature type="compositionally biased region" description="Polar residues" evidence="1">
    <location>
        <begin position="249"/>
        <end position="260"/>
    </location>
</feature>
<dbReference type="Proteomes" id="UP000728185">
    <property type="component" value="Unassembled WGS sequence"/>
</dbReference>
<comment type="caution">
    <text evidence="2">The sequence shown here is derived from an EMBL/GenBank/DDBJ whole genome shotgun (WGS) entry which is preliminary data.</text>
</comment>
<sequence>MIHTAGNSSHPLVSREGNNNSRNCGPKNNTLENDNIPSPTMTCIGNLDTERYFSHHHQANSSIPSTQNQDLATISNLTGKVEVRRTSTDDKYQRLKQHDPISGNKGMLIEASRVNNMNSTWFNSVNAASESLRLHSATKPAFVNDDNDDDNDDVNEKSETDDEKAMDGVLGKATSIGKFKTAFPRSPIPNGACDTSRPNTDEKGNKRKASYGIKDILGDGINGKCTKRTIPNSQDSHSGNGDLRDDDVQSSGQLRSSASNVPECDNEEFRKNDDETNTKNEQNVMLMKLYTAWFDALNQSSKTLPPNAVISTHASGISTSLNSSDSPARRQTQSSSSSNAYSAGAFAMSSAEGTSHNSANDLNKEGSSSSKPDANSFGSALSNLYWLGLLPGYTDPVHPGTRLNSASSNYSPFGVSTLKEDSSMLMGMRSEHFRSDQLFTAMVAAAAAGSYSKNPIGGAQQAISSNLLLNLPHAGVDTSQFFDLPVSRDSRLGMVDGAGDAALSDTPLDVPSGTGHIYPNNESSGLTNSTSLLSRAFNNPATIGTTVPVGLWGRPIGKPTCCQRLNFHLAFTPVSIFPCSNSSGTNSRHPPIITRINVIECDRFMYVELFHCSRLGCSGFC</sequence>
<gene>
    <name evidence="2" type="ORF">FBUS_00917</name>
</gene>
<reference evidence="2" key="1">
    <citation type="submission" date="2019-05" db="EMBL/GenBank/DDBJ databases">
        <title>Annotation for the trematode Fasciolopsis buski.</title>
        <authorList>
            <person name="Choi Y.-J."/>
        </authorList>
    </citation>
    <scope>NUCLEOTIDE SEQUENCE</scope>
    <source>
        <strain evidence="2">HT</strain>
        <tissue evidence="2">Whole worm</tissue>
    </source>
</reference>
<proteinExistence type="predicted"/>
<feature type="compositionally biased region" description="Polar residues" evidence="1">
    <location>
        <begin position="351"/>
        <end position="374"/>
    </location>
</feature>
<dbReference type="OrthoDB" id="10551466at2759"/>
<organism evidence="2 3">
    <name type="scientific">Fasciolopsis buskii</name>
    <dbReference type="NCBI Taxonomy" id="27845"/>
    <lineage>
        <taxon>Eukaryota</taxon>
        <taxon>Metazoa</taxon>
        <taxon>Spiralia</taxon>
        <taxon>Lophotrochozoa</taxon>
        <taxon>Platyhelminthes</taxon>
        <taxon>Trematoda</taxon>
        <taxon>Digenea</taxon>
        <taxon>Plagiorchiida</taxon>
        <taxon>Echinostomata</taxon>
        <taxon>Echinostomatoidea</taxon>
        <taxon>Fasciolidae</taxon>
        <taxon>Fasciolopsis</taxon>
    </lineage>
</organism>
<keyword evidence="3" id="KW-1185">Reference proteome</keyword>
<evidence type="ECO:0000256" key="1">
    <source>
        <dbReference type="SAM" id="MobiDB-lite"/>
    </source>
</evidence>
<dbReference type="AlphaFoldDB" id="A0A8E0VNP1"/>
<feature type="region of interest" description="Disordered" evidence="1">
    <location>
        <begin position="1"/>
        <end position="38"/>
    </location>
</feature>
<feature type="region of interest" description="Disordered" evidence="1">
    <location>
        <begin position="138"/>
        <end position="280"/>
    </location>
</feature>
<feature type="compositionally biased region" description="Basic and acidic residues" evidence="1">
    <location>
        <begin position="154"/>
        <end position="166"/>
    </location>
</feature>
<accession>A0A8E0VNP1</accession>
<feature type="compositionally biased region" description="Basic and acidic residues" evidence="1">
    <location>
        <begin position="267"/>
        <end position="278"/>
    </location>
</feature>
<feature type="compositionally biased region" description="Polar residues" evidence="1">
    <location>
        <begin position="317"/>
        <end position="333"/>
    </location>
</feature>
<feature type="region of interest" description="Disordered" evidence="1">
    <location>
        <begin position="317"/>
        <end position="374"/>
    </location>
</feature>
<evidence type="ECO:0000313" key="3">
    <source>
        <dbReference type="Proteomes" id="UP000728185"/>
    </source>
</evidence>